<dbReference type="GO" id="GO:0008270">
    <property type="term" value="F:zinc ion binding"/>
    <property type="evidence" value="ECO:0007669"/>
    <property type="project" value="InterPro"/>
</dbReference>
<dbReference type="Proteomes" id="UP000308054">
    <property type="component" value="Unassembled WGS sequence"/>
</dbReference>
<dbReference type="InterPro" id="IPR002711">
    <property type="entry name" value="HNH"/>
</dbReference>
<keyword evidence="7" id="KW-0255">Endonuclease</keyword>
<dbReference type="GO" id="GO:0003676">
    <property type="term" value="F:nucleic acid binding"/>
    <property type="evidence" value="ECO:0007669"/>
    <property type="project" value="InterPro"/>
</dbReference>
<keyword evidence="2" id="KW-0378">Hydrolase</keyword>
<dbReference type="EMBL" id="SRXW01000006">
    <property type="protein sequence ID" value="TGY87344.1"/>
    <property type="molecule type" value="Genomic_DNA"/>
</dbReference>
<dbReference type="PANTHER" id="PTHR41286">
    <property type="entry name" value="HNH NUCLEASE YAJD-RELATED"/>
    <property type="match status" value="1"/>
</dbReference>
<dbReference type="SMART" id="SM00507">
    <property type="entry name" value="HNHc"/>
    <property type="match status" value="1"/>
</dbReference>
<evidence type="ECO:0000256" key="4">
    <source>
        <dbReference type="ARBA" id="ARBA00040194"/>
    </source>
</evidence>
<dbReference type="OrthoDB" id="5292295at2"/>
<feature type="region of interest" description="Disordered" evidence="5">
    <location>
        <begin position="90"/>
        <end position="111"/>
    </location>
</feature>
<evidence type="ECO:0000256" key="1">
    <source>
        <dbReference type="ARBA" id="ARBA00022722"/>
    </source>
</evidence>
<dbReference type="PANTHER" id="PTHR41286:SF1">
    <property type="entry name" value="HNH NUCLEASE YAJD-RELATED"/>
    <property type="match status" value="1"/>
</dbReference>
<dbReference type="GO" id="GO:0016787">
    <property type="term" value="F:hydrolase activity"/>
    <property type="evidence" value="ECO:0007669"/>
    <property type="project" value="UniProtKB-KW"/>
</dbReference>
<evidence type="ECO:0000313" key="8">
    <source>
        <dbReference type="Proteomes" id="UP000308054"/>
    </source>
</evidence>
<evidence type="ECO:0000256" key="2">
    <source>
        <dbReference type="ARBA" id="ARBA00022801"/>
    </source>
</evidence>
<dbReference type="RefSeq" id="WP_135997318.1">
    <property type="nucleotide sequence ID" value="NZ_CP071057.1"/>
</dbReference>
<dbReference type="AlphaFoldDB" id="A0A4S2GWF7"/>
<gene>
    <name evidence="7" type="ORF">E5163_14850</name>
</gene>
<proteinExistence type="inferred from homology"/>
<dbReference type="InterPro" id="IPR003615">
    <property type="entry name" value="HNH_nuc"/>
</dbReference>
<evidence type="ECO:0000256" key="3">
    <source>
        <dbReference type="ARBA" id="ARBA00038412"/>
    </source>
</evidence>
<keyword evidence="1" id="KW-0540">Nuclease</keyword>
<dbReference type="Pfam" id="PF01844">
    <property type="entry name" value="HNH"/>
    <property type="match status" value="1"/>
</dbReference>
<dbReference type="GO" id="GO:0004519">
    <property type="term" value="F:endonuclease activity"/>
    <property type="evidence" value="ECO:0007669"/>
    <property type="project" value="UniProtKB-KW"/>
</dbReference>
<feature type="domain" description="HNH nuclease" evidence="6">
    <location>
        <begin position="25"/>
        <end position="80"/>
    </location>
</feature>
<name>A0A4S2GWF7_9PROT</name>
<comment type="caution">
    <text evidence="7">The sequence shown here is derived from an EMBL/GenBank/DDBJ whole genome shotgun (WGS) entry which is preliminary data.</text>
</comment>
<comment type="similarity">
    <text evidence="3">Belongs to the HNH nuclease family.</text>
</comment>
<dbReference type="GO" id="GO:0005829">
    <property type="term" value="C:cytosol"/>
    <property type="evidence" value="ECO:0007669"/>
    <property type="project" value="TreeGrafter"/>
</dbReference>
<evidence type="ECO:0000313" key="7">
    <source>
        <dbReference type="EMBL" id="TGY87344.1"/>
    </source>
</evidence>
<protein>
    <recommendedName>
        <fullName evidence="4">Putative HNH nuclease YajD</fullName>
    </recommendedName>
</protein>
<sequence>MARRTQRSPEAERYRRLYKTAAWMKARLAQLARQPLCERCRRRGIVRAATVVNHRVPHKGDWSLFIDPENHESACAPCHDGEIQSAERLGYSKSLAPDGTPTDPAHPWNAD</sequence>
<reference evidence="7 8" key="1">
    <citation type="journal article" date="2017" name="Int. J. Syst. Evol. Microbiol.">
        <title>Marinicauda algicola sp. nov., isolated from a marine red alga Rhodosorus marinus.</title>
        <authorList>
            <person name="Jeong S.E."/>
            <person name="Jeon S.H."/>
            <person name="Chun B.H."/>
            <person name="Kim D.W."/>
            <person name="Jeon C.O."/>
        </authorList>
    </citation>
    <scope>NUCLEOTIDE SEQUENCE [LARGE SCALE GENOMIC DNA]</scope>
    <source>
        <strain evidence="7 8">JCM 31718</strain>
    </source>
</reference>
<evidence type="ECO:0000259" key="6">
    <source>
        <dbReference type="SMART" id="SM00507"/>
    </source>
</evidence>
<keyword evidence="8" id="KW-1185">Reference proteome</keyword>
<accession>A0A4S2GWF7</accession>
<organism evidence="7 8">
    <name type="scientific">Marinicauda algicola</name>
    <dbReference type="NCBI Taxonomy" id="2029849"/>
    <lineage>
        <taxon>Bacteria</taxon>
        <taxon>Pseudomonadati</taxon>
        <taxon>Pseudomonadota</taxon>
        <taxon>Alphaproteobacteria</taxon>
        <taxon>Maricaulales</taxon>
        <taxon>Maricaulaceae</taxon>
        <taxon>Marinicauda</taxon>
    </lineage>
</organism>
<evidence type="ECO:0000256" key="5">
    <source>
        <dbReference type="SAM" id="MobiDB-lite"/>
    </source>
</evidence>